<sequence>MTFEYSIPQSEIALTRQGFQSLLDNCGSHLKEYYFEAKMMEVYDFKDTLSVSLARNPSLTDLGFRVSNLCFKYVLEQLQTVSLKGITLITFFYWLDEKEKPESGLWEKLDDILNMATFTSLVEIKNEIAILIYK</sequence>
<gene>
    <name evidence="1" type="ORF">QCA50_007456</name>
</gene>
<dbReference type="AlphaFoldDB" id="A0AAW0G8J4"/>
<name>A0AAW0G8J4_9APHY</name>
<evidence type="ECO:0000313" key="1">
    <source>
        <dbReference type="EMBL" id="KAK7689661.1"/>
    </source>
</evidence>
<comment type="caution">
    <text evidence="1">The sequence shown here is derived from an EMBL/GenBank/DDBJ whole genome shotgun (WGS) entry which is preliminary data.</text>
</comment>
<organism evidence="1 2">
    <name type="scientific">Cerrena zonata</name>
    <dbReference type="NCBI Taxonomy" id="2478898"/>
    <lineage>
        <taxon>Eukaryota</taxon>
        <taxon>Fungi</taxon>
        <taxon>Dikarya</taxon>
        <taxon>Basidiomycota</taxon>
        <taxon>Agaricomycotina</taxon>
        <taxon>Agaricomycetes</taxon>
        <taxon>Polyporales</taxon>
        <taxon>Cerrenaceae</taxon>
        <taxon>Cerrena</taxon>
    </lineage>
</organism>
<accession>A0AAW0G8J4</accession>
<protein>
    <submittedName>
        <fullName evidence="1">Uncharacterized protein</fullName>
    </submittedName>
</protein>
<dbReference type="Proteomes" id="UP001385951">
    <property type="component" value="Unassembled WGS sequence"/>
</dbReference>
<evidence type="ECO:0000313" key="2">
    <source>
        <dbReference type="Proteomes" id="UP001385951"/>
    </source>
</evidence>
<keyword evidence="2" id="KW-1185">Reference proteome</keyword>
<reference evidence="1 2" key="1">
    <citation type="submission" date="2022-09" db="EMBL/GenBank/DDBJ databases">
        <authorList>
            <person name="Palmer J.M."/>
        </authorList>
    </citation>
    <scope>NUCLEOTIDE SEQUENCE [LARGE SCALE GENOMIC DNA]</scope>
    <source>
        <strain evidence="1 2">DSM 7382</strain>
    </source>
</reference>
<proteinExistence type="predicted"/>
<dbReference type="EMBL" id="JASBNA010000008">
    <property type="protein sequence ID" value="KAK7689661.1"/>
    <property type="molecule type" value="Genomic_DNA"/>
</dbReference>